<dbReference type="EMBL" id="VBOR01000114">
    <property type="protein sequence ID" value="TMQ47354.1"/>
    <property type="molecule type" value="Genomic_DNA"/>
</dbReference>
<keyword evidence="5 11" id="KW-0479">Metal-binding</keyword>
<dbReference type="InterPro" id="IPR036775">
    <property type="entry name" value="DNA_pol_Y-fam_lit_finger_sf"/>
</dbReference>
<dbReference type="Gene3D" id="3.30.70.270">
    <property type="match status" value="1"/>
</dbReference>
<evidence type="ECO:0000256" key="2">
    <source>
        <dbReference type="ARBA" id="ARBA00022679"/>
    </source>
</evidence>
<evidence type="ECO:0000259" key="12">
    <source>
        <dbReference type="PROSITE" id="PS50173"/>
    </source>
</evidence>
<dbReference type="CDD" id="cd03586">
    <property type="entry name" value="PolY_Pol_IV_kappa"/>
    <property type="match status" value="1"/>
</dbReference>
<gene>
    <name evidence="11 14" type="primary">dinB</name>
    <name evidence="13" type="ORF">E6K71_10160</name>
    <name evidence="14" type="ORF">E6K75_04630</name>
</gene>
<dbReference type="GO" id="GO:0003684">
    <property type="term" value="F:damaged DNA binding"/>
    <property type="evidence" value="ECO:0007669"/>
    <property type="project" value="InterPro"/>
</dbReference>
<dbReference type="HAMAP" id="MF_01113">
    <property type="entry name" value="DNApol_IV"/>
    <property type="match status" value="1"/>
</dbReference>
<dbReference type="NCBIfam" id="NF002677">
    <property type="entry name" value="PRK02406.1"/>
    <property type="match status" value="1"/>
</dbReference>
<feature type="binding site" evidence="11">
    <location>
        <position position="103"/>
    </location>
    <ligand>
        <name>Mg(2+)</name>
        <dbReference type="ChEBI" id="CHEBI:18420"/>
    </ligand>
</feature>
<dbReference type="Gene3D" id="1.10.150.20">
    <property type="entry name" value="5' to 3' exonuclease, C-terminal subdomain"/>
    <property type="match status" value="1"/>
</dbReference>
<keyword evidence="11" id="KW-0515">Mutator protein</keyword>
<accession>A0A538T602</accession>
<proteinExistence type="inferred from homology"/>
<dbReference type="PANTHER" id="PTHR11076">
    <property type="entry name" value="DNA REPAIR POLYMERASE UMUC / TRANSFERASE FAMILY MEMBER"/>
    <property type="match status" value="1"/>
</dbReference>
<evidence type="ECO:0000256" key="8">
    <source>
        <dbReference type="ARBA" id="ARBA00022932"/>
    </source>
</evidence>
<comment type="cofactor">
    <cofactor evidence="11">
        <name>Mg(2+)</name>
        <dbReference type="ChEBI" id="CHEBI:18420"/>
    </cofactor>
    <text evidence="11">Binds 2 magnesium ions per subunit.</text>
</comment>
<keyword evidence="9 11" id="KW-0234">DNA repair</keyword>
<keyword evidence="3 11" id="KW-0548">Nucleotidyltransferase</keyword>
<evidence type="ECO:0000256" key="3">
    <source>
        <dbReference type="ARBA" id="ARBA00022695"/>
    </source>
</evidence>
<dbReference type="Gene3D" id="3.40.1170.60">
    <property type="match status" value="1"/>
</dbReference>
<dbReference type="AlphaFoldDB" id="A0A538T602"/>
<dbReference type="InterPro" id="IPR043128">
    <property type="entry name" value="Rev_trsase/Diguanyl_cyclase"/>
</dbReference>
<keyword evidence="2 11" id="KW-0808">Transferase</keyword>
<dbReference type="SUPFAM" id="SSF56672">
    <property type="entry name" value="DNA/RNA polymerases"/>
    <property type="match status" value="1"/>
</dbReference>
<keyword evidence="7 11" id="KW-0460">Magnesium</keyword>
<dbReference type="FunFam" id="3.30.1490.100:FF:000004">
    <property type="entry name" value="DNA polymerase IV"/>
    <property type="match status" value="1"/>
</dbReference>
<evidence type="ECO:0000256" key="7">
    <source>
        <dbReference type="ARBA" id="ARBA00022842"/>
    </source>
</evidence>
<dbReference type="GO" id="GO:0042276">
    <property type="term" value="P:error-prone translesion synthesis"/>
    <property type="evidence" value="ECO:0007669"/>
    <property type="project" value="TreeGrafter"/>
</dbReference>
<name>A0A538T602_UNCEI</name>
<dbReference type="EMBL" id="VBOV01000110">
    <property type="protein sequence ID" value="TMQ59066.1"/>
    <property type="molecule type" value="Genomic_DNA"/>
</dbReference>
<dbReference type="Proteomes" id="UP000320913">
    <property type="component" value="Unassembled WGS sequence"/>
</dbReference>
<keyword evidence="8 11" id="KW-0239">DNA-directed DNA polymerase</keyword>
<keyword evidence="6 11" id="KW-0227">DNA damage</keyword>
<reference evidence="15 16" key="1">
    <citation type="journal article" date="2019" name="Nat. Microbiol.">
        <title>Mediterranean grassland soil C-N compound turnover is dependent on rainfall and depth, and is mediated by genomically divergent microorganisms.</title>
        <authorList>
            <person name="Diamond S."/>
            <person name="Andeer P.F."/>
            <person name="Li Z."/>
            <person name="Crits-Christoph A."/>
            <person name="Burstein D."/>
            <person name="Anantharaman K."/>
            <person name="Lane K.R."/>
            <person name="Thomas B.C."/>
            <person name="Pan C."/>
            <person name="Northen T.R."/>
            <person name="Banfield J.F."/>
        </authorList>
    </citation>
    <scope>NUCLEOTIDE SEQUENCE [LARGE SCALE GENOMIC DNA]</scope>
    <source>
        <strain evidence="13">WS_1</strain>
        <strain evidence="14">WS_5</strain>
    </source>
</reference>
<dbReference type="Proteomes" id="UP000316292">
    <property type="component" value="Unassembled WGS sequence"/>
</dbReference>
<comment type="caution">
    <text evidence="14">The sequence shown here is derived from an EMBL/GenBank/DDBJ whole genome shotgun (WGS) entry which is preliminary data.</text>
</comment>
<dbReference type="PANTHER" id="PTHR11076:SF33">
    <property type="entry name" value="DNA POLYMERASE KAPPA"/>
    <property type="match status" value="1"/>
</dbReference>
<keyword evidence="4 11" id="KW-0235">DNA replication</keyword>
<comment type="catalytic activity">
    <reaction evidence="10 11">
        <text>DNA(n) + a 2'-deoxyribonucleoside 5'-triphosphate = DNA(n+1) + diphosphate</text>
        <dbReference type="Rhea" id="RHEA:22508"/>
        <dbReference type="Rhea" id="RHEA-COMP:17339"/>
        <dbReference type="Rhea" id="RHEA-COMP:17340"/>
        <dbReference type="ChEBI" id="CHEBI:33019"/>
        <dbReference type="ChEBI" id="CHEBI:61560"/>
        <dbReference type="ChEBI" id="CHEBI:173112"/>
        <dbReference type="EC" id="2.7.7.7"/>
    </reaction>
</comment>
<comment type="similarity">
    <text evidence="1 11">Belongs to the DNA polymerase type-Y family.</text>
</comment>
<keyword evidence="11" id="KW-0238">DNA-binding</keyword>
<keyword evidence="11" id="KW-0963">Cytoplasm</keyword>
<evidence type="ECO:0000256" key="1">
    <source>
        <dbReference type="ARBA" id="ARBA00010945"/>
    </source>
</evidence>
<comment type="function">
    <text evidence="11">Poorly processive, error-prone DNA polymerase involved in untargeted mutagenesis. Copies undamaged DNA at stalled replication forks, which arise in vivo from mismatched or misaligned primer ends. These misaligned primers can be extended by PolIV. Exhibits no 3'-5' exonuclease (proofreading) activity. May be involved in translesional synthesis, in conjunction with the beta clamp from PolIII.</text>
</comment>
<dbReference type="InterPro" id="IPR043502">
    <property type="entry name" value="DNA/RNA_pol_sf"/>
</dbReference>
<dbReference type="InterPro" id="IPR017961">
    <property type="entry name" value="DNA_pol_Y-fam_little_finger"/>
</dbReference>
<dbReference type="Pfam" id="PF00817">
    <property type="entry name" value="IMS"/>
    <property type="match status" value="1"/>
</dbReference>
<feature type="domain" description="UmuC" evidence="12">
    <location>
        <begin position="4"/>
        <end position="198"/>
    </location>
</feature>
<evidence type="ECO:0000256" key="5">
    <source>
        <dbReference type="ARBA" id="ARBA00022723"/>
    </source>
</evidence>
<evidence type="ECO:0000313" key="13">
    <source>
        <dbReference type="EMBL" id="TMQ47354.1"/>
    </source>
</evidence>
<dbReference type="InterPro" id="IPR001126">
    <property type="entry name" value="UmuC"/>
</dbReference>
<protein>
    <recommendedName>
        <fullName evidence="11">DNA polymerase IV</fullName>
        <shortName evidence="11">Pol IV</shortName>
        <ecNumber evidence="11">2.7.7.7</ecNumber>
    </recommendedName>
</protein>
<dbReference type="GO" id="GO:0006261">
    <property type="term" value="P:DNA-templated DNA replication"/>
    <property type="evidence" value="ECO:0007669"/>
    <property type="project" value="UniProtKB-UniRule"/>
</dbReference>
<evidence type="ECO:0000313" key="15">
    <source>
        <dbReference type="Proteomes" id="UP000316292"/>
    </source>
</evidence>
<evidence type="ECO:0000313" key="16">
    <source>
        <dbReference type="Proteomes" id="UP000320913"/>
    </source>
</evidence>
<organism evidence="14 16">
    <name type="scientific">Eiseniibacteriota bacterium</name>
    <dbReference type="NCBI Taxonomy" id="2212470"/>
    <lineage>
        <taxon>Bacteria</taxon>
        <taxon>Candidatus Eiseniibacteriota</taxon>
    </lineage>
</organism>
<evidence type="ECO:0000256" key="10">
    <source>
        <dbReference type="ARBA" id="ARBA00049244"/>
    </source>
</evidence>
<dbReference type="SUPFAM" id="SSF100879">
    <property type="entry name" value="Lesion bypass DNA polymerase (Y-family), little finger domain"/>
    <property type="match status" value="1"/>
</dbReference>
<evidence type="ECO:0000256" key="6">
    <source>
        <dbReference type="ARBA" id="ARBA00022763"/>
    </source>
</evidence>
<dbReference type="GO" id="GO:0005829">
    <property type="term" value="C:cytosol"/>
    <property type="evidence" value="ECO:0007669"/>
    <property type="project" value="TreeGrafter"/>
</dbReference>
<dbReference type="GO" id="GO:0009432">
    <property type="term" value="P:SOS response"/>
    <property type="evidence" value="ECO:0007669"/>
    <property type="project" value="TreeGrafter"/>
</dbReference>
<feature type="active site" evidence="11">
    <location>
        <position position="104"/>
    </location>
</feature>
<feature type="site" description="Substrate discrimination" evidence="11">
    <location>
        <position position="13"/>
    </location>
</feature>
<evidence type="ECO:0000256" key="4">
    <source>
        <dbReference type="ARBA" id="ARBA00022705"/>
    </source>
</evidence>
<dbReference type="Gene3D" id="3.30.1490.100">
    <property type="entry name" value="DNA polymerase, Y-family, little finger domain"/>
    <property type="match status" value="1"/>
</dbReference>
<evidence type="ECO:0000313" key="14">
    <source>
        <dbReference type="EMBL" id="TMQ59066.1"/>
    </source>
</evidence>
<dbReference type="InterPro" id="IPR022880">
    <property type="entry name" value="DNApol_IV"/>
</dbReference>
<comment type="subunit">
    <text evidence="11">Monomer.</text>
</comment>
<dbReference type="PROSITE" id="PS50173">
    <property type="entry name" value="UMUC"/>
    <property type="match status" value="1"/>
</dbReference>
<dbReference type="GO" id="GO:0000287">
    <property type="term" value="F:magnesium ion binding"/>
    <property type="evidence" value="ECO:0007669"/>
    <property type="project" value="UniProtKB-UniRule"/>
</dbReference>
<sequence>MRVVLHIDMDAFFASVEEKLNPRLKGKPLLVGGDLERRGVVAAASYAARPYGIHAGMPMAEALRLCPNAVCVEGNPQKYVHTSLQVLDVLKTFTPAVEPFSIDEAFLDLTQVGWTGRPGAEERDPAHLLDSAIPVAHAIQRAVLRRVGLTATIGVAPNKYVAKMASGVQKPRGLTVLTLERFRERFWDRGVQELWGIGEKTRDSLAKLGIATVGQLARFPRELLTYHFGLNGEHMQEAALGQDETPVVPYYDGVPVKSMGHEITFDEDIGDRDALLAHLLRLSDMVGRRLRADNYLGRIVSVKIRDGKFRTTIRQRALSEVVDDEHEIFHTASLLLGEHWDGRPLRLIGVSMSGLVNAAGHYQHSLFGTDEHRRKMLEAVDSLRDKFGEHSLVKAGVLR</sequence>
<comment type="subcellular location">
    <subcellularLocation>
        <location evidence="11">Cytoplasm</location>
    </subcellularLocation>
</comment>
<dbReference type="InterPro" id="IPR050116">
    <property type="entry name" value="DNA_polymerase-Y"/>
</dbReference>
<evidence type="ECO:0000256" key="9">
    <source>
        <dbReference type="ARBA" id="ARBA00023204"/>
    </source>
</evidence>
<evidence type="ECO:0000256" key="11">
    <source>
        <dbReference type="HAMAP-Rule" id="MF_01113"/>
    </source>
</evidence>
<feature type="binding site" evidence="11">
    <location>
        <position position="8"/>
    </location>
    <ligand>
        <name>Mg(2+)</name>
        <dbReference type="ChEBI" id="CHEBI:18420"/>
    </ligand>
</feature>
<dbReference type="Pfam" id="PF11799">
    <property type="entry name" value="IMS_C"/>
    <property type="match status" value="1"/>
</dbReference>
<dbReference type="GO" id="GO:0006281">
    <property type="term" value="P:DNA repair"/>
    <property type="evidence" value="ECO:0007669"/>
    <property type="project" value="UniProtKB-UniRule"/>
</dbReference>
<dbReference type="GO" id="GO:0003887">
    <property type="term" value="F:DNA-directed DNA polymerase activity"/>
    <property type="evidence" value="ECO:0007669"/>
    <property type="project" value="UniProtKB-UniRule"/>
</dbReference>
<dbReference type="EC" id="2.7.7.7" evidence="11"/>